<protein>
    <submittedName>
        <fullName evidence="2">Uncharacterized protein</fullName>
    </submittedName>
</protein>
<organism evidence="1 2">
    <name type="scientific">Panagrolaimus sp. ES5</name>
    <dbReference type="NCBI Taxonomy" id="591445"/>
    <lineage>
        <taxon>Eukaryota</taxon>
        <taxon>Metazoa</taxon>
        <taxon>Ecdysozoa</taxon>
        <taxon>Nematoda</taxon>
        <taxon>Chromadorea</taxon>
        <taxon>Rhabditida</taxon>
        <taxon>Tylenchina</taxon>
        <taxon>Panagrolaimomorpha</taxon>
        <taxon>Panagrolaimoidea</taxon>
        <taxon>Panagrolaimidae</taxon>
        <taxon>Panagrolaimus</taxon>
    </lineage>
</organism>
<proteinExistence type="predicted"/>
<accession>A0AC34F6M0</accession>
<evidence type="ECO:0000313" key="1">
    <source>
        <dbReference type="Proteomes" id="UP000887579"/>
    </source>
</evidence>
<dbReference type="WBParaSite" id="ES5_v2.g12683.t1">
    <property type="protein sequence ID" value="ES5_v2.g12683.t1"/>
    <property type="gene ID" value="ES5_v2.g12683"/>
</dbReference>
<reference evidence="2" key="1">
    <citation type="submission" date="2022-11" db="UniProtKB">
        <authorList>
            <consortium name="WormBaseParasite"/>
        </authorList>
    </citation>
    <scope>IDENTIFICATION</scope>
</reference>
<sequence length="174" mass="19535">MLHKLKVYNLSIEFNQIMSGGGSRKLLTELTKLASMSISSSKAAYPIAIDITQHAFHESKPLFANDKKPEIAKLMEKSIPAFDKAFETLNGGSNSDKRQKAQISRSGLQFMVDEFESNQDLYRKIQPLLTASGVKSVEEYIQKTTTKDAAKNPGMDMSKIPVSHFWWFNVEGDE</sequence>
<dbReference type="Proteomes" id="UP000887579">
    <property type="component" value="Unplaced"/>
</dbReference>
<name>A0AC34F6M0_9BILA</name>
<evidence type="ECO:0000313" key="2">
    <source>
        <dbReference type="WBParaSite" id="ES5_v2.g12683.t1"/>
    </source>
</evidence>